<dbReference type="InterPro" id="IPR004401">
    <property type="entry name" value="YbaB/EbfC"/>
</dbReference>
<keyword evidence="2" id="KW-1185">Reference proteome</keyword>
<proteinExistence type="predicted"/>
<dbReference type="AlphaFoldDB" id="A0A561SWF0"/>
<dbReference type="EMBL" id="VIWU01000001">
    <property type="protein sequence ID" value="TWF79190.1"/>
    <property type="molecule type" value="Genomic_DNA"/>
</dbReference>
<evidence type="ECO:0000313" key="1">
    <source>
        <dbReference type="EMBL" id="TWF79190.1"/>
    </source>
</evidence>
<organism evidence="1 2">
    <name type="scientific">Pseudonocardia hierapolitana</name>
    <dbReference type="NCBI Taxonomy" id="1128676"/>
    <lineage>
        <taxon>Bacteria</taxon>
        <taxon>Bacillati</taxon>
        <taxon>Actinomycetota</taxon>
        <taxon>Actinomycetes</taxon>
        <taxon>Pseudonocardiales</taxon>
        <taxon>Pseudonocardiaceae</taxon>
        <taxon>Pseudonocardia</taxon>
    </lineage>
</organism>
<keyword evidence="1" id="KW-0238">DNA-binding</keyword>
<sequence>MDGREWLDDYRNRLEDVRARAARAERALAAVAGAATSRDGAVVVTVDQAGALQHLELTEHAEVLSRKELAATVVDTARRAREEAARQAEAALVPVFGERSAAMEVFRSHLALPER</sequence>
<comment type="caution">
    <text evidence="1">The sequence shown here is derived from an EMBL/GenBank/DDBJ whole genome shotgun (WGS) entry which is preliminary data.</text>
</comment>
<name>A0A561SWF0_9PSEU</name>
<dbReference type="Proteomes" id="UP000321261">
    <property type="component" value="Unassembled WGS sequence"/>
</dbReference>
<accession>A0A561SWF0</accession>
<evidence type="ECO:0000313" key="2">
    <source>
        <dbReference type="Proteomes" id="UP000321261"/>
    </source>
</evidence>
<dbReference type="Gene3D" id="3.30.1310.10">
    <property type="entry name" value="Nucleoid-associated protein YbaB-like domain"/>
    <property type="match status" value="1"/>
</dbReference>
<dbReference type="InterPro" id="IPR036894">
    <property type="entry name" value="YbaB-like_sf"/>
</dbReference>
<dbReference type="GO" id="GO:0003677">
    <property type="term" value="F:DNA binding"/>
    <property type="evidence" value="ECO:0007669"/>
    <property type="project" value="UniProtKB-KW"/>
</dbReference>
<reference evidence="1 2" key="1">
    <citation type="submission" date="2019-06" db="EMBL/GenBank/DDBJ databases">
        <title>Sequencing the genomes of 1000 actinobacteria strains.</title>
        <authorList>
            <person name="Klenk H.-P."/>
        </authorList>
    </citation>
    <scope>NUCLEOTIDE SEQUENCE [LARGE SCALE GENOMIC DNA]</scope>
    <source>
        <strain evidence="1 2">DSM 45671</strain>
    </source>
</reference>
<protein>
    <submittedName>
        <fullName evidence="1">YbaB/EbfC DNA-binding family protein</fullName>
    </submittedName>
</protein>
<gene>
    <name evidence="1" type="ORF">FHX44_115118</name>
</gene>
<dbReference type="RefSeq" id="WP_170309037.1">
    <property type="nucleotide sequence ID" value="NZ_VIWU01000001.1"/>
</dbReference>
<dbReference type="Pfam" id="PF02575">
    <property type="entry name" value="YbaB_DNA_bd"/>
    <property type="match status" value="1"/>
</dbReference>